<dbReference type="KEGG" id="ein:Eint_070050"/>
<keyword evidence="1" id="KW-0472">Membrane</keyword>
<gene>
    <name evidence="2" type="ORF">Eint_070050</name>
</gene>
<keyword evidence="3" id="KW-1185">Reference proteome</keyword>
<protein>
    <submittedName>
        <fullName evidence="2">Uncharacterized protein</fullName>
    </submittedName>
</protein>
<evidence type="ECO:0000313" key="2">
    <source>
        <dbReference type="EMBL" id="ADM11770.1"/>
    </source>
</evidence>
<reference evidence="2 3" key="1">
    <citation type="journal article" date="2010" name="Nat. Commun.">
        <title>The complete sequence of the smallest known nuclear genome from the microsporidian Encephalitozoon intestinalis.</title>
        <authorList>
            <person name="Corradi N."/>
            <person name="Pombert J.-F."/>
            <person name="Farinelli L."/>
            <person name="Didier E.S."/>
            <person name="Keeling P.J."/>
        </authorList>
    </citation>
    <scope>NUCLEOTIDE SEQUENCE [LARGE SCALE GENOMIC DNA]</scope>
    <source>
        <strain evidence="2 3">ATCC 50506</strain>
    </source>
</reference>
<dbReference type="Proteomes" id="UP000002313">
    <property type="component" value="Chromosome VII"/>
</dbReference>
<dbReference type="OrthoDB" id="2191176at2759"/>
<dbReference type="VEuPathDB" id="MicrosporidiaDB:Eint_070050"/>
<reference evidence="2 3" key="2">
    <citation type="journal article" date="2012" name="Proc. Natl. Acad. Sci. U.S.A.">
        <title>Gain and loss of multiple functionally related, horizontally transferred genes in the reduced genomes of two microsporidian parasites.</title>
        <authorList>
            <person name="Pombert J.-F."/>
            <person name="Selman M."/>
            <person name="Burki F."/>
            <person name="Bardell F.T."/>
            <person name="Farinelli L."/>
            <person name="Solter L.F."/>
            <person name="Whitman D.W."/>
            <person name="Weiss L.M."/>
            <person name="Corradi N."/>
            <person name="Keeling P.J."/>
        </authorList>
    </citation>
    <scope>NUCLEOTIDE SEQUENCE [LARGE SCALE GENOMIC DNA]</scope>
    <source>
        <strain evidence="2 3">ATCC 50506</strain>
    </source>
</reference>
<proteinExistence type="predicted"/>
<dbReference type="Pfam" id="PF17026">
    <property type="entry name" value="zf-RRPl_C4"/>
    <property type="match status" value="1"/>
</dbReference>
<feature type="transmembrane region" description="Helical" evidence="1">
    <location>
        <begin position="122"/>
        <end position="143"/>
    </location>
</feature>
<organism evidence="2 3">
    <name type="scientific">Encephalitozoon intestinalis (strain ATCC 50506)</name>
    <name type="common">Microsporidian parasite</name>
    <name type="synonym">Septata intestinalis</name>
    <dbReference type="NCBI Taxonomy" id="876142"/>
    <lineage>
        <taxon>Eukaryota</taxon>
        <taxon>Fungi</taxon>
        <taxon>Fungi incertae sedis</taxon>
        <taxon>Microsporidia</taxon>
        <taxon>Unikaryonidae</taxon>
        <taxon>Encephalitozoon</taxon>
    </lineage>
</organism>
<keyword evidence="1" id="KW-0812">Transmembrane</keyword>
<keyword evidence="1" id="KW-1133">Transmembrane helix</keyword>
<dbReference type="AlphaFoldDB" id="E0S7T5"/>
<sequence length="217" mass="25969">MSECEYCKSRKMLPLNGKYYCEECEIYYVYKDGRQQYSNLPIEEISQISVGDHLCKKCRLKYSEKKSIVCTTFREYFKKLPLCRKCKQNNQKCIKNTFFQNFILYRTYSRVFSVQSVVFHSIWLYLMGTMFLSKLIITNLIIYKRKGLKLLECLMSSILLIPLGYWSWGTTVFYLYCFLTMVFSKRWYYKVPVNLDGPPPNILKYLEHLNIGRKKDG</sequence>
<evidence type="ECO:0000256" key="1">
    <source>
        <dbReference type="SAM" id="Phobius"/>
    </source>
</evidence>
<feature type="transmembrane region" description="Helical" evidence="1">
    <location>
        <begin position="163"/>
        <end position="183"/>
    </location>
</feature>
<dbReference type="GeneID" id="9697947"/>
<evidence type="ECO:0000313" key="3">
    <source>
        <dbReference type="Proteomes" id="UP000002313"/>
    </source>
</evidence>
<dbReference type="HOGENOM" id="CLU_1272292_0_0_1"/>
<dbReference type="RefSeq" id="XP_003073130.1">
    <property type="nucleotide sequence ID" value="XM_003073084.1"/>
</dbReference>
<name>E0S7T5_ENCIT</name>
<accession>E0S7T5</accession>
<dbReference type="InterPro" id="IPR031502">
    <property type="entry name" value="Zf_ribonucleo"/>
</dbReference>
<dbReference type="EMBL" id="CP001948">
    <property type="protein sequence ID" value="ADM11770.1"/>
    <property type="molecule type" value="Genomic_DNA"/>
</dbReference>